<sequence length="596" mass="58733">MAAEVSSGLGSYGVRRLLLVAVIWGGQPALTPSPALAQTAGEGVSIAVSIVPQGQVTGPAPTTLILPPLPDAPHQGKSAKGDRTAPKPSASSLAAAPDPAQAAAMAAAKAALATELGRRFGALPGFAAEGYAPSGVALIPPPDVAAGNAAAAAAGAGGAPGTQPGAAGSGGPGAAASDAAEGGVARVGSGAVPGAAGPNGATGLAGPVAVPAPKPGVRTASLTTTGPDAAATATGLGGAGLAGSAATGSGSAGAIGGPVALPRPDPRPATTASAAAAAPPAADTSEDAPDAGATFLGLALPARKPVMTANASATAADDDDDSPADLEGKPAPGQRLSLPEPRPEPDTEAANPVMLASINPKGATSPKDWNTPSVPRPLSSKVPPYAAPPLVESTLGLAPACAALVRRGLAEMKFDPDLPKAGACGVTEATKLSAFRAPDGHVVTLDPPAEVRCEVAVAVVNWMRDDMSGAVAKLGAPLQSVKIADSYSCRPRNRVRGAKLSEHAKGGAVDVSGFVLADGRTFTTKGHDLPMAFRVTMRDTACARFMTVLGPGSDGYHENHIHVDLEHRTRVSTYCHWVIDDAPVALRGTKVRRVRL</sequence>
<feature type="domain" description="Extensin-like C-terminal" evidence="2">
    <location>
        <begin position="400"/>
        <end position="575"/>
    </location>
</feature>
<proteinExistence type="predicted"/>
<evidence type="ECO:0000256" key="1">
    <source>
        <dbReference type="SAM" id="MobiDB-lite"/>
    </source>
</evidence>
<feature type="region of interest" description="Disordered" evidence="1">
    <location>
        <begin position="241"/>
        <end position="290"/>
    </location>
</feature>
<reference evidence="3 4" key="1">
    <citation type="submission" date="2019-09" db="EMBL/GenBank/DDBJ databases">
        <title>Segnochrobactrum spirostomi gen. nov., sp. nov., isolated from the ciliate Spirostomum cf. yagiui and description of a novel family, Segnochrobactraceae fam. nov. within the order Rhizobiales of the class Alphaproteobacteria.</title>
        <authorList>
            <person name="Akter S."/>
            <person name="Shazib S.U.A."/>
            <person name="Shin M.K."/>
        </authorList>
    </citation>
    <scope>NUCLEOTIDE SEQUENCE [LARGE SCALE GENOMIC DNA]</scope>
    <source>
        <strain evidence="3 4">Sp-1</strain>
    </source>
</reference>
<dbReference type="Pfam" id="PF06904">
    <property type="entry name" value="Extensin-like_C"/>
    <property type="match status" value="1"/>
</dbReference>
<dbReference type="InterPro" id="IPR009683">
    <property type="entry name" value="Extensin-like_C"/>
</dbReference>
<feature type="region of interest" description="Disordered" evidence="1">
    <location>
        <begin position="309"/>
        <end position="380"/>
    </location>
</feature>
<feature type="region of interest" description="Disordered" evidence="1">
    <location>
        <begin position="154"/>
        <end position="178"/>
    </location>
</feature>
<feature type="region of interest" description="Disordered" evidence="1">
    <location>
        <begin position="59"/>
        <end position="97"/>
    </location>
</feature>
<dbReference type="AlphaFoldDB" id="A0A6A7Y925"/>
<feature type="compositionally biased region" description="Low complexity" evidence="1">
    <location>
        <begin position="268"/>
        <end position="283"/>
    </location>
</feature>
<evidence type="ECO:0000313" key="3">
    <source>
        <dbReference type="EMBL" id="MQT13979.1"/>
    </source>
</evidence>
<protein>
    <submittedName>
        <fullName evidence="3">Extensin family protein</fullName>
    </submittedName>
</protein>
<name>A0A6A7Y925_9HYPH</name>
<dbReference type="EMBL" id="VWNA01000001">
    <property type="protein sequence ID" value="MQT13979.1"/>
    <property type="molecule type" value="Genomic_DNA"/>
</dbReference>
<gene>
    <name evidence="3" type="ORF">F0357_15285</name>
</gene>
<evidence type="ECO:0000259" key="2">
    <source>
        <dbReference type="Pfam" id="PF06904"/>
    </source>
</evidence>
<accession>A0A6A7Y925</accession>
<feature type="compositionally biased region" description="Low complexity" evidence="1">
    <location>
        <begin position="86"/>
        <end position="97"/>
    </location>
</feature>
<keyword evidence="4" id="KW-1185">Reference proteome</keyword>
<dbReference type="Proteomes" id="UP000332515">
    <property type="component" value="Unassembled WGS sequence"/>
</dbReference>
<evidence type="ECO:0000313" key="4">
    <source>
        <dbReference type="Proteomes" id="UP000332515"/>
    </source>
</evidence>
<comment type="caution">
    <text evidence="3">The sequence shown here is derived from an EMBL/GenBank/DDBJ whole genome shotgun (WGS) entry which is preliminary data.</text>
</comment>
<organism evidence="3 4">
    <name type="scientific">Segnochrobactrum spirostomi</name>
    <dbReference type="NCBI Taxonomy" id="2608987"/>
    <lineage>
        <taxon>Bacteria</taxon>
        <taxon>Pseudomonadati</taxon>
        <taxon>Pseudomonadota</taxon>
        <taxon>Alphaproteobacteria</taxon>
        <taxon>Hyphomicrobiales</taxon>
        <taxon>Segnochrobactraceae</taxon>
        <taxon>Segnochrobactrum</taxon>
    </lineage>
</organism>
<feature type="region of interest" description="Disordered" evidence="1">
    <location>
        <begin position="206"/>
        <end position="228"/>
    </location>
</feature>